<reference evidence="12 13" key="1">
    <citation type="journal article" date="2019" name="Sci. Rep.">
        <title>Comparative genomics of chytrid fungi reveal insights into the obligate biotrophic and pathogenic lifestyle of Synchytrium endobioticum.</title>
        <authorList>
            <person name="van de Vossenberg B.T.L.H."/>
            <person name="Warris S."/>
            <person name="Nguyen H.D.T."/>
            <person name="van Gent-Pelzer M.P.E."/>
            <person name="Joly D.L."/>
            <person name="van de Geest H.C."/>
            <person name="Bonants P.J.M."/>
            <person name="Smith D.S."/>
            <person name="Levesque C.A."/>
            <person name="van der Lee T.A.J."/>
        </authorList>
    </citation>
    <scope>NUCLEOTIDE SEQUENCE [LARGE SCALE GENOMIC DNA]</scope>
    <source>
        <strain evidence="12 13">LEV6574</strain>
    </source>
</reference>
<evidence type="ECO:0000256" key="3">
    <source>
        <dbReference type="ARBA" id="ARBA00008290"/>
    </source>
</evidence>
<evidence type="ECO:0000256" key="1">
    <source>
        <dbReference type="ARBA" id="ARBA00001335"/>
    </source>
</evidence>
<evidence type="ECO:0000256" key="11">
    <source>
        <dbReference type="RuleBase" id="RU004386"/>
    </source>
</evidence>
<keyword evidence="9 11" id="KW-0862">Zinc</keyword>
<organism evidence="12 13">
    <name type="scientific">Synchytrium endobioticum</name>
    <dbReference type="NCBI Taxonomy" id="286115"/>
    <lineage>
        <taxon>Eukaryota</taxon>
        <taxon>Fungi</taxon>
        <taxon>Fungi incertae sedis</taxon>
        <taxon>Chytridiomycota</taxon>
        <taxon>Chytridiomycota incertae sedis</taxon>
        <taxon>Chytridiomycetes</taxon>
        <taxon>Synchytriales</taxon>
        <taxon>Synchytriaceae</taxon>
        <taxon>Synchytrium</taxon>
    </lineage>
</organism>
<dbReference type="PRINTS" id="PR00932">
    <property type="entry name" value="AMINO1PTASE"/>
</dbReference>
<dbReference type="GO" id="GO:0004177">
    <property type="term" value="F:aminopeptidase activity"/>
    <property type="evidence" value="ECO:0007669"/>
    <property type="project" value="UniProtKB-KW"/>
</dbReference>
<dbReference type="EMBL" id="QEAM01000021">
    <property type="protein sequence ID" value="TPX50181.1"/>
    <property type="molecule type" value="Genomic_DNA"/>
</dbReference>
<dbReference type="OrthoDB" id="9880441at2759"/>
<accession>A0A507DFK5</accession>
<dbReference type="Gene3D" id="2.30.250.10">
    <property type="entry name" value="Aminopeptidase i, Domain 2"/>
    <property type="match status" value="1"/>
</dbReference>
<dbReference type="FunFam" id="2.30.250.10:FF:000001">
    <property type="entry name" value="Aspartyl aminopeptidase 1"/>
    <property type="match status" value="1"/>
</dbReference>
<comment type="catalytic activity">
    <reaction evidence="1">
        <text>Release of an N-terminal aspartate or glutamate from a peptide, with a preference for aspartate.</text>
        <dbReference type="EC" id="3.4.11.21"/>
    </reaction>
</comment>
<evidence type="ECO:0000256" key="4">
    <source>
        <dbReference type="ARBA" id="ARBA00011965"/>
    </source>
</evidence>
<protein>
    <recommendedName>
        <fullName evidence="4">aspartyl aminopeptidase</fullName>
        <ecNumber evidence="4">3.4.11.21</ecNumber>
    </recommendedName>
</protein>
<keyword evidence="8 11" id="KW-0378">Hydrolase</keyword>
<dbReference type="PANTHER" id="PTHR28570">
    <property type="entry name" value="ASPARTYL AMINOPEPTIDASE"/>
    <property type="match status" value="1"/>
</dbReference>
<dbReference type="GO" id="GO:0000324">
    <property type="term" value="C:fungal-type vacuole"/>
    <property type="evidence" value="ECO:0007669"/>
    <property type="project" value="TreeGrafter"/>
</dbReference>
<dbReference type="SUPFAM" id="SSF53187">
    <property type="entry name" value="Zn-dependent exopeptidases"/>
    <property type="match status" value="1"/>
</dbReference>
<keyword evidence="7 11" id="KW-0479">Metal-binding</keyword>
<dbReference type="InterPro" id="IPR001948">
    <property type="entry name" value="Peptidase_M18"/>
</dbReference>
<gene>
    <name evidence="12" type="ORF">SeLEV6574_g01025</name>
</gene>
<dbReference type="Gene3D" id="3.40.630.10">
    <property type="entry name" value="Zn peptidases"/>
    <property type="match status" value="1"/>
</dbReference>
<name>A0A507DFK5_9FUNG</name>
<dbReference type="GO" id="GO:0008237">
    <property type="term" value="F:metallopeptidase activity"/>
    <property type="evidence" value="ECO:0007669"/>
    <property type="project" value="UniProtKB-KW"/>
</dbReference>
<comment type="similarity">
    <text evidence="3 11">Belongs to the peptidase M18 family.</text>
</comment>
<dbReference type="AlphaFoldDB" id="A0A507DFK5"/>
<dbReference type="NCBIfam" id="NF002759">
    <property type="entry name" value="PRK02813.1"/>
    <property type="match status" value="1"/>
</dbReference>
<dbReference type="Proteomes" id="UP000320475">
    <property type="component" value="Unassembled WGS sequence"/>
</dbReference>
<dbReference type="EC" id="3.4.11.21" evidence="4"/>
<dbReference type="SUPFAM" id="SSF101821">
    <property type="entry name" value="Aminopeptidase/glucanase lid domain"/>
    <property type="match status" value="1"/>
</dbReference>
<evidence type="ECO:0000313" key="12">
    <source>
        <dbReference type="EMBL" id="TPX50181.1"/>
    </source>
</evidence>
<proteinExistence type="inferred from homology"/>
<evidence type="ECO:0000256" key="7">
    <source>
        <dbReference type="ARBA" id="ARBA00022723"/>
    </source>
</evidence>
<evidence type="ECO:0000256" key="5">
    <source>
        <dbReference type="ARBA" id="ARBA00022438"/>
    </source>
</evidence>
<dbReference type="VEuPathDB" id="FungiDB:SeMB42_g07233"/>
<evidence type="ECO:0000256" key="10">
    <source>
        <dbReference type="ARBA" id="ARBA00023049"/>
    </source>
</evidence>
<evidence type="ECO:0000256" key="6">
    <source>
        <dbReference type="ARBA" id="ARBA00022670"/>
    </source>
</evidence>
<evidence type="ECO:0000313" key="13">
    <source>
        <dbReference type="Proteomes" id="UP000320475"/>
    </source>
</evidence>
<evidence type="ECO:0000256" key="2">
    <source>
        <dbReference type="ARBA" id="ARBA00001947"/>
    </source>
</evidence>
<keyword evidence="5 11" id="KW-0031">Aminopeptidase</keyword>
<dbReference type="GO" id="GO:0008270">
    <property type="term" value="F:zinc ion binding"/>
    <property type="evidence" value="ECO:0007669"/>
    <property type="project" value="InterPro"/>
</dbReference>
<keyword evidence="10 11" id="KW-0482">Metalloprotease</keyword>
<dbReference type="GO" id="GO:0006508">
    <property type="term" value="P:proteolysis"/>
    <property type="evidence" value="ECO:0007669"/>
    <property type="project" value="UniProtKB-KW"/>
</dbReference>
<comment type="caution">
    <text evidence="12">The sequence shown here is derived from an EMBL/GenBank/DDBJ whole genome shotgun (WGS) entry which is preliminary data.</text>
</comment>
<dbReference type="InterPro" id="IPR023358">
    <property type="entry name" value="Peptidase_M18_dom2"/>
</dbReference>
<keyword evidence="6 11" id="KW-0645">Protease</keyword>
<dbReference type="CDD" id="cd05658">
    <property type="entry name" value="M18_DAP"/>
    <property type="match status" value="1"/>
</dbReference>
<dbReference type="Pfam" id="PF02127">
    <property type="entry name" value="Peptidase_M18"/>
    <property type="match status" value="1"/>
</dbReference>
<evidence type="ECO:0000256" key="8">
    <source>
        <dbReference type="ARBA" id="ARBA00022801"/>
    </source>
</evidence>
<comment type="cofactor">
    <cofactor evidence="2">
        <name>Zn(2+)</name>
        <dbReference type="ChEBI" id="CHEBI:29105"/>
    </cofactor>
</comment>
<dbReference type="PANTHER" id="PTHR28570:SF3">
    <property type="entry name" value="ASPARTYL AMINOPEPTIDASE"/>
    <property type="match status" value="1"/>
</dbReference>
<evidence type="ECO:0000256" key="9">
    <source>
        <dbReference type="ARBA" id="ARBA00022833"/>
    </source>
</evidence>
<sequence length="471" mass="51542">MMKKGANDFLAFVNASPSPFHAVEECRKRLIAAGFSEIYEKQSWDNKLLRGGKYFYTRNQSSILAFAIGGKYTRGHGFSLIGAHTDSPCLKVKPRSAKTKGIYTQVGVEPYGGGLWHTWFDRDLSIAGRVLVHQDDGSIRHRLVRVSRPVLKIPTLAIHLDRAVNSEGFKFNTENQLTPILGIAAKLNEPTNGSTSTSPEDSKHSPMLLSLLSSELNCDATRIGDFELCLYDTNPAGVWGANYEFISSARLDNLMMSFSGLTALINSASNSSLNDEPLTRVLALFDNEEIGSVSAHGADSNMMLSGLERLSKTDFADGLVSSTSTLEEALHKSLLISADMGHASHPNYWDKHEDNHRPKINGGVVLKMNANQRYATTAITAAVLREAAKIKNVPLQEFVVRNDSPCGSTIGPMLSAKLGLRTVDVGNPQFGMHSIRETAGVEDIDYAVDLFQAFFENLASIDSKVHVEHNL</sequence>